<dbReference type="AlphaFoldDB" id="A0AAW1NTC8"/>
<feature type="region of interest" description="Disordered" evidence="4">
    <location>
        <begin position="58"/>
        <end position="79"/>
    </location>
</feature>
<dbReference type="CDD" id="cd02576">
    <property type="entry name" value="PseudoU_synth_ScPUS7"/>
    <property type="match status" value="1"/>
</dbReference>
<evidence type="ECO:0000256" key="1">
    <source>
        <dbReference type="ARBA" id="ARBA00007953"/>
    </source>
</evidence>
<dbReference type="PROSITE" id="PS01268">
    <property type="entry name" value="UPF0024"/>
    <property type="match status" value="1"/>
</dbReference>
<dbReference type="InterPro" id="IPR020103">
    <property type="entry name" value="PsdUridine_synth_cat_dom_sf"/>
</dbReference>
<keyword evidence="3" id="KW-0413">Isomerase</keyword>
<evidence type="ECO:0000256" key="3">
    <source>
        <dbReference type="ARBA" id="ARBA00023235"/>
    </source>
</evidence>
<evidence type="ECO:0000256" key="2">
    <source>
        <dbReference type="ARBA" id="ARBA00022694"/>
    </source>
</evidence>
<dbReference type="Proteomes" id="UP001465755">
    <property type="component" value="Unassembled WGS sequence"/>
</dbReference>
<proteinExistence type="inferred from homology"/>
<feature type="domain" description="TRUD" evidence="5">
    <location>
        <begin position="294"/>
        <end position="512"/>
    </location>
</feature>
<reference evidence="6 7" key="1">
    <citation type="journal article" date="2024" name="Nat. Commun.">
        <title>Phylogenomics reveals the evolutionary origins of lichenization in chlorophyte algae.</title>
        <authorList>
            <person name="Puginier C."/>
            <person name="Libourel C."/>
            <person name="Otte J."/>
            <person name="Skaloud P."/>
            <person name="Haon M."/>
            <person name="Grisel S."/>
            <person name="Petersen M."/>
            <person name="Berrin J.G."/>
            <person name="Delaux P.M."/>
            <person name="Dal Grande F."/>
            <person name="Keller J."/>
        </authorList>
    </citation>
    <scope>NUCLEOTIDE SEQUENCE [LARGE SCALE GENOMIC DNA]</scope>
    <source>
        <strain evidence="6 7">SAG 2036</strain>
    </source>
</reference>
<dbReference type="Gene3D" id="3.30.70.3160">
    <property type="match status" value="1"/>
</dbReference>
<comment type="similarity">
    <text evidence="1">Belongs to the pseudouridine synthase TruD family.</text>
</comment>
<dbReference type="InterPro" id="IPR011760">
    <property type="entry name" value="PsdUridine_synth_TruD_insert"/>
</dbReference>
<dbReference type="Pfam" id="PF01142">
    <property type="entry name" value="TruD"/>
    <property type="match status" value="1"/>
</dbReference>
<keyword evidence="7" id="KW-1185">Reference proteome</keyword>
<dbReference type="GO" id="GO:0009982">
    <property type="term" value="F:pseudouridine synthase activity"/>
    <property type="evidence" value="ECO:0007669"/>
    <property type="project" value="InterPro"/>
</dbReference>
<sequence length="613" mass="65319">MPASEADVGILGWANTAKGFSAILKQRYSDFQVNEIDGQGRVVHLTKLTADNQTVASQNGTVAHEPSAPPEQPSAASHEAPLPIASNLPEAAVIEVEGASKAKRTAVHAFFRRSGMPRVETESIRTDGKQARSADGLAAVQGITVSYQPAAMTKRKRGRHDSILPSARNMPWEGGDKTFLRFTLAKENLDSHACLSLLSRLLHVPASAFAVAGTKDKRGVTVQQVTANKISPERLASLNATLRGIKLGDFEYADAALFLGAAKGNHFDIILRDAQGEEGPQGVLKAAEALKSSGFINYFGLQRFGSGSVPTHRVGALLLKGDWAGVVNLIMAPHADDREDNAAARRLYTDKGDLRGALRAMPKHLTAEKAILEGLLDQKGKGTKDLVAVLGRIPRNLRSIGVDESLAAAELASVGDEGVSAEAAPAPENVPKSSLQAHTVTAEEAASRQYSMEDVVLPLPGRHISYPSNGTAQVYQDLCSKDGLSLHDSSPHGIREYSLSLMPGAYRRLLVRPADLSWQLLRYSDADTTLAVTALDRATQQNAERKLACSIVDPGTPITTSPGELYALRLQVSLPTAAYATMLVRELTKQSTATAVHRARTLAVQPAANGEGA</sequence>
<evidence type="ECO:0000259" key="5">
    <source>
        <dbReference type="PROSITE" id="PS50984"/>
    </source>
</evidence>
<evidence type="ECO:0000313" key="7">
    <source>
        <dbReference type="Proteomes" id="UP001465755"/>
    </source>
</evidence>
<keyword evidence="2" id="KW-0819">tRNA processing</keyword>
<dbReference type="GO" id="GO:0003723">
    <property type="term" value="F:RNA binding"/>
    <property type="evidence" value="ECO:0007669"/>
    <property type="project" value="InterPro"/>
</dbReference>
<dbReference type="EMBL" id="JALJOQ010000114">
    <property type="protein sequence ID" value="KAK9796674.1"/>
    <property type="molecule type" value="Genomic_DNA"/>
</dbReference>
<dbReference type="GO" id="GO:0008033">
    <property type="term" value="P:tRNA processing"/>
    <property type="evidence" value="ECO:0007669"/>
    <property type="project" value="UniProtKB-KW"/>
</dbReference>
<dbReference type="PANTHER" id="PTHR13326">
    <property type="entry name" value="TRNA PSEUDOURIDINE SYNTHASE D"/>
    <property type="match status" value="1"/>
</dbReference>
<dbReference type="InterPro" id="IPR042214">
    <property type="entry name" value="TruD_catalytic"/>
</dbReference>
<dbReference type="PIRSF" id="PIRSF037016">
    <property type="entry name" value="Pseudouridin_synth_euk_prd"/>
    <property type="match status" value="1"/>
</dbReference>
<comment type="caution">
    <text evidence="6">The sequence shown here is derived from an EMBL/GenBank/DDBJ whole genome shotgun (WGS) entry which is preliminary data.</text>
</comment>
<dbReference type="InterPro" id="IPR001656">
    <property type="entry name" value="PsdUridine_synth_TruD"/>
</dbReference>
<dbReference type="Gene3D" id="3.30.2350.20">
    <property type="entry name" value="TruD, catalytic domain"/>
    <property type="match status" value="1"/>
</dbReference>
<evidence type="ECO:0000256" key="4">
    <source>
        <dbReference type="SAM" id="MobiDB-lite"/>
    </source>
</evidence>
<organism evidence="6 7">
    <name type="scientific">Symbiochloris irregularis</name>
    <dbReference type="NCBI Taxonomy" id="706552"/>
    <lineage>
        <taxon>Eukaryota</taxon>
        <taxon>Viridiplantae</taxon>
        <taxon>Chlorophyta</taxon>
        <taxon>core chlorophytes</taxon>
        <taxon>Trebouxiophyceae</taxon>
        <taxon>Trebouxiales</taxon>
        <taxon>Trebouxiaceae</taxon>
        <taxon>Symbiochloris</taxon>
    </lineage>
</organism>
<gene>
    <name evidence="6" type="ORF">WJX73_005450</name>
</gene>
<protein>
    <recommendedName>
        <fullName evidence="5">TRUD domain-containing protein</fullName>
    </recommendedName>
</protein>
<dbReference type="GO" id="GO:0001522">
    <property type="term" value="P:pseudouridine synthesis"/>
    <property type="evidence" value="ECO:0007669"/>
    <property type="project" value="InterPro"/>
</dbReference>
<dbReference type="SUPFAM" id="SSF55120">
    <property type="entry name" value="Pseudouridine synthase"/>
    <property type="match status" value="1"/>
</dbReference>
<dbReference type="Gene3D" id="1.10.1510.30">
    <property type="match status" value="1"/>
</dbReference>
<dbReference type="GO" id="GO:0005634">
    <property type="term" value="C:nucleus"/>
    <property type="evidence" value="ECO:0007669"/>
    <property type="project" value="TreeGrafter"/>
</dbReference>
<evidence type="ECO:0000313" key="6">
    <source>
        <dbReference type="EMBL" id="KAK9796674.1"/>
    </source>
</evidence>
<dbReference type="PROSITE" id="PS50984">
    <property type="entry name" value="TRUD"/>
    <property type="match status" value="1"/>
</dbReference>
<accession>A0AAW1NTC8</accession>
<dbReference type="PANTHER" id="PTHR13326:SF21">
    <property type="entry name" value="PSEUDOURIDYLATE SYNTHASE PUS7L"/>
    <property type="match status" value="1"/>
</dbReference>
<dbReference type="InterPro" id="IPR020119">
    <property type="entry name" value="PsdUridine_synth_TruD_CS"/>
</dbReference>
<name>A0AAW1NTC8_9CHLO</name>